<feature type="binding site" evidence="9">
    <location>
        <begin position="128"/>
        <end position="134"/>
    </location>
    <ligand>
        <name>ATP</name>
        <dbReference type="ChEBI" id="CHEBI:30616"/>
    </ligand>
</feature>
<evidence type="ECO:0000256" key="6">
    <source>
        <dbReference type="ARBA" id="ARBA00022741"/>
    </source>
</evidence>
<evidence type="ECO:0000256" key="8">
    <source>
        <dbReference type="ARBA" id="ARBA00023306"/>
    </source>
</evidence>
<keyword evidence="5 9" id="KW-0132">Cell division</keyword>
<dbReference type="GO" id="GO:0005524">
    <property type="term" value="F:ATP binding"/>
    <property type="evidence" value="ECO:0007669"/>
    <property type="project" value="UniProtKB-UniRule"/>
</dbReference>
<dbReference type="HAMAP" id="MF_00639">
    <property type="entry name" value="MurD"/>
    <property type="match status" value="1"/>
</dbReference>
<keyword evidence="8 9" id="KW-0131">Cell cycle</keyword>
<evidence type="ECO:0000259" key="11">
    <source>
        <dbReference type="Pfam" id="PF02875"/>
    </source>
</evidence>
<dbReference type="SUPFAM" id="SSF53623">
    <property type="entry name" value="MurD-like peptide ligases, catalytic domain"/>
    <property type="match status" value="1"/>
</dbReference>
<dbReference type="Proteomes" id="UP000556201">
    <property type="component" value="Unassembled WGS sequence"/>
</dbReference>
<reference evidence="13 14" key="1">
    <citation type="submission" date="2020-08" db="EMBL/GenBank/DDBJ databases">
        <title>Functional genomics of gut bacteria from endangered species of beetles.</title>
        <authorList>
            <person name="Carlos-Shanley C."/>
        </authorList>
    </citation>
    <scope>NUCLEOTIDE SEQUENCE [LARGE SCALE GENOMIC DNA]</scope>
    <source>
        <strain evidence="13 14">S00192</strain>
    </source>
</reference>
<evidence type="ECO:0000313" key="14">
    <source>
        <dbReference type="Proteomes" id="UP000556201"/>
    </source>
</evidence>
<sequence>MIPVPGFEGRRVAVFGLGRSGITAARALQAGGAIPILWDDGETGRAQAKGEGFTVEDLGTADWSDFAALVLSPGAPLTHPNPHWTVDLARAARVPVLGDIELFARALASYSSSSSGLTGEPRVVAITGTNGKSTTTALIGWVLKSAGLTVHVGGNIGVGVLALPEPTPDAVYVIEVSSYQLDLTTTFAPDVAILTNISPDHLDRHGGMDGYVAAKARIFANQGRDDVALVGVDDTWGQEIARDLSDRATVISTRPSQRAEGYVAQPGAVSKDGELVADLSTARSLPGRHNAQNAAFAYATARALGIDHDAAVAGLLSFPGLAHRMEAVGRLGSVRFINDSKATNADAARQALASYRSVFWIVGGVPKAGGIADLADLFPRIAKAYLIGDAAPAFAGTLADTPHVIARTLDAAVVAAAADAASAGGDQIVLLSPACASFDQFKDFEARGEAFRAAVLALGAVPETAS</sequence>
<dbReference type="SUPFAM" id="SSF51984">
    <property type="entry name" value="MurCD N-terminal domain"/>
    <property type="match status" value="1"/>
</dbReference>
<evidence type="ECO:0000259" key="12">
    <source>
        <dbReference type="Pfam" id="PF08245"/>
    </source>
</evidence>
<dbReference type="AlphaFoldDB" id="A0A7W9FUE0"/>
<keyword evidence="7 9" id="KW-0067">ATP-binding</keyword>
<comment type="subcellular location">
    <subcellularLocation>
        <location evidence="1 9 10">Cytoplasm</location>
    </subcellularLocation>
</comment>
<evidence type="ECO:0000256" key="1">
    <source>
        <dbReference type="ARBA" id="ARBA00004496"/>
    </source>
</evidence>
<gene>
    <name evidence="9" type="primary">murD</name>
    <name evidence="13" type="ORF">HNP47_001759</name>
</gene>
<keyword evidence="9 10" id="KW-0573">Peptidoglycan synthesis</keyword>
<evidence type="ECO:0000256" key="9">
    <source>
        <dbReference type="HAMAP-Rule" id="MF_00639"/>
    </source>
</evidence>
<protein>
    <recommendedName>
        <fullName evidence="9 10">UDP-N-acetylmuramoylalanine--D-glutamate ligase</fullName>
        <ecNumber evidence="9 10">6.3.2.9</ecNumber>
    </recommendedName>
    <alternativeName>
        <fullName evidence="9">D-glutamic acid-adding enzyme</fullName>
    </alternativeName>
    <alternativeName>
        <fullName evidence="9">UDP-N-acetylmuramoyl-L-alanyl-D-glutamate synthetase</fullName>
    </alternativeName>
</protein>
<keyword evidence="3 9" id="KW-0963">Cytoplasm</keyword>
<proteinExistence type="inferred from homology"/>
<dbReference type="GO" id="GO:0051301">
    <property type="term" value="P:cell division"/>
    <property type="evidence" value="ECO:0007669"/>
    <property type="project" value="UniProtKB-KW"/>
</dbReference>
<dbReference type="InterPro" id="IPR005762">
    <property type="entry name" value="MurD"/>
</dbReference>
<dbReference type="InterPro" id="IPR013221">
    <property type="entry name" value="Mur_ligase_cen"/>
</dbReference>
<dbReference type="InterPro" id="IPR036565">
    <property type="entry name" value="Mur-like_cat_sf"/>
</dbReference>
<dbReference type="PANTHER" id="PTHR43692:SF1">
    <property type="entry name" value="UDP-N-ACETYLMURAMOYLALANINE--D-GLUTAMATE LIGASE"/>
    <property type="match status" value="1"/>
</dbReference>
<feature type="domain" description="Mur ligase central" evidence="12">
    <location>
        <begin position="126"/>
        <end position="300"/>
    </location>
</feature>
<dbReference type="SUPFAM" id="SSF53244">
    <property type="entry name" value="MurD-like peptide ligases, peptide-binding domain"/>
    <property type="match status" value="1"/>
</dbReference>
<comment type="catalytic activity">
    <reaction evidence="9 10">
        <text>UDP-N-acetyl-alpha-D-muramoyl-L-alanine + D-glutamate + ATP = UDP-N-acetyl-alpha-D-muramoyl-L-alanyl-D-glutamate + ADP + phosphate + H(+)</text>
        <dbReference type="Rhea" id="RHEA:16429"/>
        <dbReference type="ChEBI" id="CHEBI:15378"/>
        <dbReference type="ChEBI" id="CHEBI:29986"/>
        <dbReference type="ChEBI" id="CHEBI:30616"/>
        <dbReference type="ChEBI" id="CHEBI:43474"/>
        <dbReference type="ChEBI" id="CHEBI:83898"/>
        <dbReference type="ChEBI" id="CHEBI:83900"/>
        <dbReference type="ChEBI" id="CHEBI:456216"/>
        <dbReference type="EC" id="6.3.2.9"/>
    </reaction>
</comment>
<dbReference type="Gene3D" id="3.90.190.20">
    <property type="entry name" value="Mur ligase, C-terminal domain"/>
    <property type="match status" value="1"/>
</dbReference>
<comment type="caution">
    <text evidence="13">The sequence shown here is derived from an EMBL/GenBank/DDBJ whole genome shotgun (WGS) entry which is preliminary data.</text>
</comment>
<dbReference type="GO" id="GO:0009252">
    <property type="term" value="P:peptidoglycan biosynthetic process"/>
    <property type="evidence" value="ECO:0007669"/>
    <property type="project" value="UniProtKB-UniRule"/>
</dbReference>
<organism evidence="13 14">
    <name type="scientific">Brevundimonas vesicularis</name>
    <name type="common">Pseudomonas vesicularis</name>
    <dbReference type="NCBI Taxonomy" id="41276"/>
    <lineage>
        <taxon>Bacteria</taxon>
        <taxon>Pseudomonadati</taxon>
        <taxon>Pseudomonadota</taxon>
        <taxon>Alphaproteobacteria</taxon>
        <taxon>Caulobacterales</taxon>
        <taxon>Caulobacteraceae</taxon>
        <taxon>Brevundimonas</taxon>
    </lineage>
</organism>
<keyword evidence="9 10" id="KW-0961">Cell wall biogenesis/degradation</keyword>
<keyword evidence="6 9" id="KW-0547">Nucleotide-binding</keyword>
<evidence type="ECO:0000256" key="3">
    <source>
        <dbReference type="ARBA" id="ARBA00022490"/>
    </source>
</evidence>
<dbReference type="InterPro" id="IPR018109">
    <property type="entry name" value="Folylpolyglutamate_synth_CS"/>
</dbReference>
<dbReference type="NCBIfam" id="TIGR01087">
    <property type="entry name" value="murD"/>
    <property type="match status" value="1"/>
</dbReference>
<dbReference type="GO" id="GO:0008360">
    <property type="term" value="P:regulation of cell shape"/>
    <property type="evidence" value="ECO:0007669"/>
    <property type="project" value="UniProtKB-KW"/>
</dbReference>
<dbReference type="GO" id="GO:0004326">
    <property type="term" value="F:tetrahydrofolylpolyglutamate synthase activity"/>
    <property type="evidence" value="ECO:0007669"/>
    <property type="project" value="InterPro"/>
</dbReference>
<name>A0A7W9FUE0_BREVE</name>
<dbReference type="Pfam" id="PF02875">
    <property type="entry name" value="Mur_ligase_C"/>
    <property type="match status" value="1"/>
</dbReference>
<dbReference type="UniPathway" id="UPA00219"/>
<dbReference type="GO" id="GO:0008764">
    <property type="term" value="F:UDP-N-acetylmuramoylalanine-D-glutamate ligase activity"/>
    <property type="evidence" value="ECO:0007669"/>
    <property type="project" value="UniProtKB-UniRule"/>
</dbReference>
<evidence type="ECO:0000256" key="2">
    <source>
        <dbReference type="ARBA" id="ARBA00004752"/>
    </source>
</evidence>
<dbReference type="EC" id="6.3.2.9" evidence="9 10"/>
<dbReference type="InterPro" id="IPR036615">
    <property type="entry name" value="Mur_ligase_C_dom_sf"/>
</dbReference>
<dbReference type="Pfam" id="PF08245">
    <property type="entry name" value="Mur_ligase_M"/>
    <property type="match status" value="1"/>
</dbReference>
<dbReference type="RefSeq" id="WP_184279240.1">
    <property type="nucleotide sequence ID" value="NZ_JACHLJ010000002.1"/>
</dbReference>
<feature type="domain" description="Mur ligase C-terminal" evidence="11">
    <location>
        <begin position="323"/>
        <end position="435"/>
    </location>
</feature>
<evidence type="ECO:0000256" key="5">
    <source>
        <dbReference type="ARBA" id="ARBA00022618"/>
    </source>
</evidence>
<accession>A0A7W9FUE0</accession>
<dbReference type="InterPro" id="IPR004101">
    <property type="entry name" value="Mur_ligase_C"/>
</dbReference>
<comment type="function">
    <text evidence="9 10">Cell wall formation. Catalyzes the addition of glutamate to the nucleotide precursor UDP-N-acetylmuramoyl-L-alanine (UMA).</text>
</comment>
<dbReference type="PANTHER" id="PTHR43692">
    <property type="entry name" value="UDP-N-ACETYLMURAMOYLALANINE--D-GLUTAMATE LIGASE"/>
    <property type="match status" value="1"/>
</dbReference>
<dbReference type="Gene3D" id="3.40.1190.10">
    <property type="entry name" value="Mur-like, catalytic domain"/>
    <property type="match status" value="1"/>
</dbReference>
<dbReference type="GO" id="GO:0005737">
    <property type="term" value="C:cytoplasm"/>
    <property type="evidence" value="ECO:0007669"/>
    <property type="project" value="UniProtKB-SubCell"/>
</dbReference>
<dbReference type="EMBL" id="JACHLJ010000002">
    <property type="protein sequence ID" value="MBB5771755.1"/>
    <property type="molecule type" value="Genomic_DNA"/>
</dbReference>
<evidence type="ECO:0000313" key="13">
    <source>
        <dbReference type="EMBL" id="MBB5771755.1"/>
    </source>
</evidence>
<evidence type="ECO:0000256" key="4">
    <source>
        <dbReference type="ARBA" id="ARBA00022598"/>
    </source>
</evidence>
<comment type="similarity">
    <text evidence="9">Belongs to the MurCDEF family.</text>
</comment>
<keyword evidence="4 9" id="KW-0436">Ligase</keyword>
<dbReference type="PROSITE" id="PS01011">
    <property type="entry name" value="FOLYLPOLYGLU_SYNT_1"/>
    <property type="match status" value="1"/>
</dbReference>
<dbReference type="GO" id="GO:0071555">
    <property type="term" value="P:cell wall organization"/>
    <property type="evidence" value="ECO:0007669"/>
    <property type="project" value="UniProtKB-KW"/>
</dbReference>
<dbReference type="Gene3D" id="3.40.50.720">
    <property type="entry name" value="NAD(P)-binding Rossmann-like Domain"/>
    <property type="match status" value="1"/>
</dbReference>
<comment type="pathway">
    <text evidence="2 9 10">Cell wall biogenesis; peptidoglycan biosynthesis.</text>
</comment>
<evidence type="ECO:0000256" key="7">
    <source>
        <dbReference type="ARBA" id="ARBA00022840"/>
    </source>
</evidence>
<evidence type="ECO:0000256" key="10">
    <source>
        <dbReference type="RuleBase" id="RU003664"/>
    </source>
</evidence>
<keyword evidence="9 10" id="KW-0133">Cell shape</keyword>